<feature type="compositionally biased region" description="Pro residues" evidence="3">
    <location>
        <begin position="47"/>
        <end position="57"/>
    </location>
</feature>
<name>A0ABD3P3T2_9STRA</name>
<sequence>MSYRSFWRLHDKLKDSIIQSVKDATISRKRAIRQLQRYQKRGGAPRNPNPTFVPPPPNGEITTSVRLACALRYFAGGLPYDIMTNYGISHSEALDSVWYVVDAVNRDKGFDISYPESADEQQRDCRWDLHRISSVHFSNCGGSIDRILIWILKPTLEDAKRAGVDQQKFFCGRKNKYGLNCQAVCDASRGRFLDVSIVYGGSSSDLLAFEQCLDRGLLAETKLVLFGDNAYLNSLYMATSVRLNLLYPERSKY</sequence>
<comment type="caution">
    <text evidence="5">The sequence shown here is derived from an EMBL/GenBank/DDBJ whole genome shotgun (WGS) entry which is preliminary data.</text>
</comment>
<proteinExistence type="predicted"/>
<evidence type="ECO:0000313" key="6">
    <source>
        <dbReference type="Proteomes" id="UP001530400"/>
    </source>
</evidence>
<keyword evidence="2" id="KW-0479">Metal-binding</keyword>
<evidence type="ECO:0000256" key="2">
    <source>
        <dbReference type="ARBA" id="ARBA00022723"/>
    </source>
</evidence>
<dbReference type="InterPro" id="IPR027806">
    <property type="entry name" value="HARBI1_dom"/>
</dbReference>
<evidence type="ECO:0000256" key="3">
    <source>
        <dbReference type="SAM" id="MobiDB-lite"/>
    </source>
</evidence>
<dbReference type="EMBL" id="JALLPJ020000805">
    <property type="protein sequence ID" value="KAL3782486.1"/>
    <property type="molecule type" value="Genomic_DNA"/>
</dbReference>
<feature type="domain" description="DDE Tnp4" evidence="4">
    <location>
        <begin position="165"/>
        <end position="237"/>
    </location>
</feature>
<feature type="region of interest" description="Disordered" evidence="3">
    <location>
        <begin position="37"/>
        <end position="57"/>
    </location>
</feature>
<dbReference type="AlphaFoldDB" id="A0ABD3P3T2"/>
<evidence type="ECO:0000259" key="4">
    <source>
        <dbReference type="Pfam" id="PF13359"/>
    </source>
</evidence>
<dbReference type="Proteomes" id="UP001530400">
    <property type="component" value="Unassembled WGS sequence"/>
</dbReference>
<protein>
    <recommendedName>
        <fullName evidence="4">DDE Tnp4 domain-containing protein</fullName>
    </recommendedName>
</protein>
<accession>A0ABD3P3T2</accession>
<keyword evidence="6" id="KW-1185">Reference proteome</keyword>
<evidence type="ECO:0000256" key="1">
    <source>
        <dbReference type="ARBA" id="ARBA00001968"/>
    </source>
</evidence>
<dbReference type="GO" id="GO:0046872">
    <property type="term" value="F:metal ion binding"/>
    <property type="evidence" value="ECO:0007669"/>
    <property type="project" value="UniProtKB-KW"/>
</dbReference>
<organism evidence="5 6">
    <name type="scientific">Cyclotella atomus</name>
    <dbReference type="NCBI Taxonomy" id="382360"/>
    <lineage>
        <taxon>Eukaryota</taxon>
        <taxon>Sar</taxon>
        <taxon>Stramenopiles</taxon>
        <taxon>Ochrophyta</taxon>
        <taxon>Bacillariophyta</taxon>
        <taxon>Coscinodiscophyceae</taxon>
        <taxon>Thalassiosirophycidae</taxon>
        <taxon>Stephanodiscales</taxon>
        <taxon>Stephanodiscaceae</taxon>
        <taxon>Cyclotella</taxon>
    </lineage>
</organism>
<comment type="cofactor">
    <cofactor evidence="1">
        <name>a divalent metal cation</name>
        <dbReference type="ChEBI" id="CHEBI:60240"/>
    </cofactor>
</comment>
<evidence type="ECO:0000313" key="5">
    <source>
        <dbReference type="EMBL" id="KAL3782486.1"/>
    </source>
</evidence>
<reference evidence="5 6" key="1">
    <citation type="submission" date="2024-10" db="EMBL/GenBank/DDBJ databases">
        <title>Updated reference genomes for cyclostephanoid diatoms.</title>
        <authorList>
            <person name="Roberts W.R."/>
            <person name="Alverson A.J."/>
        </authorList>
    </citation>
    <scope>NUCLEOTIDE SEQUENCE [LARGE SCALE GENOMIC DNA]</scope>
    <source>
        <strain evidence="5 6">AJA010-31</strain>
    </source>
</reference>
<dbReference type="Pfam" id="PF13359">
    <property type="entry name" value="DDE_Tnp_4"/>
    <property type="match status" value="1"/>
</dbReference>
<gene>
    <name evidence="5" type="ORF">ACHAWO_005233</name>
</gene>